<dbReference type="Gene3D" id="3.30.300.90">
    <property type="entry name" value="BolA-like"/>
    <property type="match status" value="1"/>
</dbReference>
<evidence type="ECO:0000313" key="4">
    <source>
        <dbReference type="Proteomes" id="UP000705230"/>
    </source>
</evidence>
<organism evidence="3 4">
    <name type="scientific">SAR86 cluster bacterium</name>
    <dbReference type="NCBI Taxonomy" id="2030880"/>
    <lineage>
        <taxon>Bacteria</taxon>
        <taxon>Pseudomonadati</taxon>
        <taxon>Pseudomonadota</taxon>
        <taxon>Gammaproteobacteria</taxon>
        <taxon>SAR86 cluster</taxon>
    </lineage>
</organism>
<proteinExistence type="inferred from homology"/>
<dbReference type="InterPro" id="IPR002634">
    <property type="entry name" value="BolA"/>
</dbReference>
<dbReference type="InterPro" id="IPR036065">
    <property type="entry name" value="BolA-like_sf"/>
</dbReference>
<dbReference type="AlphaFoldDB" id="A0A937M2C1"/>
<dbReference type="PANTHER" id="PTHR46229:SF2">
    <property type="entry name" value="BOLA-LIKE PROTEIN 1"/>
    <property type="match status" value="1"/>
</dbReference>
<dbReference type="EMBL" id="JADHSG010000002">
    <property type="protein sequence ID" value="MBL6903001.1"/>
    <property type="molecule type" value="Genomic_DNA"/>
</dbReference>
<protein>
    <submittedName>
        <fullName evidence="3">BolA/IbaG family iron-sulfur metabolism protein</fullName>
    </submittedName>
</protein>
<accession>A0A937M2C1</accession>
<dbReference type="InterPro" id="IPR050961">
    <property type="entry name" value="BolA/IbaG_stress_morph_reg"/>
</dbReference>
<comment type="caution">
    <text evidence="3">The sequence shown here is derived from an EMBL/GenBank/DDBJ whole genome shotgun (WGS) entry which is preliminary data.</text>
</comment>
<evidence type="ECO:0000313" key="3">
    <source>
        <dbReference type="EMBL" id="MBL6903001.1"/>
    </source>
</evidence>
<sequence>MNKDIIKLTIQKALPEASLEFIGDDCNLQLLVISDTFEGMPTIKRHRTILDLLSDSLKSGELHALSLKTRTKMES</sequence>
<dbReference type="PANTHER" id="PTHR46229">
    <property type="entry name" value="BOLA TRANSCRIPTION REGULATOR"/>
    <property type="match status" value="1"/>
</dbReference>
<gene>
    <name evidence="3" type="ORF">ISR29_02250</name>
</gene>
<evidence type="ECO:0000256" key="2">
    <source>
        <dbReference type="RuleBase" id="RU003860"/>
    </source>
</evidence>
<dbReference type="Pfam" id="PF01722">
    <property type="entry name" value="BolA"/>
    <property type="match status" value="1"/>
</dbReference>
<dbReference type="Proteomes" id="UP000705230">
    <property type="component" value="Unassembled WGS sequence"/>
</dbReference>
<evidence type="ECO:0000256" key="1">
    <source>
        <dbReference type="ARBA" id="ARBA00005578"/>
    </source>
</evidence>
<comment type="similarity">
    <text evidence="1 2">Belongs to the BolA/IbaG family.</text>
</comment>
<reference evidence="3" key="1">
    <citation type="submission" date="2020-10" db="EMBL/GenBank/DDBJ databases">
        <title>Microbiome of the Black Sea water column analyzed by genome centric metagenomics.</title>
        <authorList>
            <person name="Cabello-Yeves P.J."/>
            <person name="Callieri C."/>
            <person name="Picazo A."/>
            <person name="Mehrshad M."/>
            <person name="Haro-Moreno J.M."/>
            <person name="Roda-Garcia J."/>
            <person name="Dzembekova N."/>
            <person name="Slabakova V."/>
            <person name="Slabakova N."/>
            <person name="Moncheva S."/>
            <person name="Rodriguez-Valera F."/>
        </authorList>
    </citation>
    <scope>NUCLEOTIDE SEQUENCE</scope>
    <source>
        <strain evidence="3">BS30m-G43</strain>
    </source>
</reference>
<dbReference type="SUPFAM" id="SSF82657">
    <property type="entry name" value="BolA-like"/>
    <property type="match status" value="1"/>
</dbReference>
<name>A0A937M2C1_9GAMM</name>
<dbReference type="PIRSF" id="PIRSF003113">
    <property type="entry name" value="BolA"/>
    <property type="match status" value="1"/>
</dbReference>